<protein>
    <submittedName>
        <fullName evidence="1">Uncharacterized protein</fullName>
    </submittedName>
</protein>
<sequence>MLKSYDVGMLLNIVGFVWGPHPEGNGVGSMVVVLDHDTLSSPSKDKVNFRVDHDALELIMALTSNLRGAGYKFMMTKKEKEVEYWYLQTEH</sequence>
<dbReference type="EMBL" id="PFPJ01000084">
    <property type="protein sequence ID" value="PIZ92453.1"/>
    <property type="molecule type" value="Genomic_DNA"/>
</dbReference>
<comment type="caution">
    <text evidence="1">The sequence shown here is derived from an EMBL/GenBank/DDBJ whole genome shotgun (WGS) entry which is preliminary data.</text>
</comment>
<reference evidence="2" key="1">
    <citation type="submission" date="2017-09" db="EMBL/GenBank/DDBJ databases">
        <title>Depth-based differentiation of microbial function through sediment-hosted aquifers and enrichment of novel symbionts in the deep terrestrial subsurface.</title>
        <authorList>
            <person name="Probst A.J."/>
            <person name="Ladd B."/>
            <person name="Jarett J.K."/>
            <person name="Geller-Mcgrath D.E."/>
            <person name="Sieber C.M.K."/>
            <person name="Emerson J.B."/>
            <person name="Anantharaman K."/>
            <person name="Thomas B.C."/>
            <person name="Malmstrom R."/>
            <person name="Stieglmeier M."/>
            <person name="Klingl A."/>
            <person name="Woyke T."/>
            <person name="Ryan C.M."/>
            <person name="Banfield J.F."/>
        </authorList>
    </citation>
    <scope>NUCLEOTIDE SEQUENCE [LARGE SCALE GENOMIC DNA]</scope>
</reference>
<gene>
    <name evidence="1" type="ORF">COX82_04750</name>
</gene>
<organism evidence="1 2">
    <name type="scientific">Candidatus Magasanikbacteria bacterium CG_4_10_14_0_2_um_filter_41_10</name>
    <dbReference type="NCBI Taxonomy" id="1974638"/>
    <lineage>
        <taxon>Bacteria</taxon>
        <taxon>Candidatus Magasanikiibacteriota</taxon>
    </lineage>
</organism>
<evidence type="ECO:0000313" key="2">
    <source>
        <dbReference type="Proteomes" id="UP000228750"/>
    </source>
</evidence>
<proteinExistence type="predicted"/>
<accession>A0A2M7V231</accession>
<evidence type="ECO:0000313" key="1">
    <source>
        <dbReference type="EMBL" id="PIZ92453.1"/>
    </source>
</evidence>
<dbReference type="AlphaFoldDB" id="A0A2M7V231"/>
<name>A0A2M7V231_9BACT</name>
<dbReference type="Proteomes" id="UP000228750">
    <property type="component" value="Unassembled WGS sequence"/>
</dbReference>